<dbReference type="SUPFAM" id="SSF58113">
    <property type="entry name" value="Apolipoprotein A-I"/>
    <property type="match status" value="1"/>
</dbReference>
<dbReference type="AlphaFoldDB" id="A0A916ZTB5"/>
<keyword evidence="2" id="KW-0812">Transmembrane</keyword>
<evidence type="ECO:0008006" key="5">
    <source>
        <dbReference type="Google" id="ProtNLM"/>
    </source>
</evidence>
<keyword evidence="2" id="KW-0472">Membrane</keyword>
<protein>
    <recommendedName>
        <fullName evidence="5">Gas vesicle protein</fullName>
    </recommendedName>
</protein>
<dbReference type="Gene3D" id="1.20.120.20">
    <property type="entry name" value="Apolipoprotein"/>
    <property type="match status" value="1"/>
</dbReference>
<dbReference type="PANTHER" id="PTHR35792">
    <property type="entry name" value="GENERAL STRESS PROTEIN"/>
    <property type="match status" value="1"/>
</dbReference>
<feature type="coiled-coil region" evidence="1">
    <location>
        <begin position="83"/>
        <end position="110"/>
    </location>
</feature>
<dbReference type="Proteomes" id="UP000599688">
    <property type="component" value="Unassembled WGS sequence"/>
</dbReference>
<dbReference type="Pfam" id="PF12732">
    <property type="entry name" value="YtxH"/>
    <property type="match status" value="1"/>
</dbReference>
<evidence type="ECO:0000256" key="2">
    <source>
        <dbReference type="SAM" id="Phobius"/>
    </source>
</evidence>
<dbReference type="RefSeq" id="WP_188406038.1">
    <property type="nucleotide sequence ID" value="NZ_BMGL01000007.1"/>
</dbReference>
<evidence type="ECO:0000256" key="1">
    <source>
        <dbReference type="SAM" id="Coils"/>
    </source>
</evidence>
<comment type="caution">
    <text evidence="3">The sequence shown here is derived from an EMBL/GenBank/DDBJ whole genome shotgun (WGS) entry which is preliminary data.</text>
</comment>
<proteinExistence type="predicted"/>
<keyword evidence="1" id="KW-0175">Coiled coil</keyword>
<dbReference type="InterPro" id="IPR052928">
    <property type="entry name" value="Desiccation-related_membrane"/>
</dbReference>
<evidence type="ECO:0000313" key="3">
    <source>
        <dbReference type="EMBL" id="GGE13200.1"/>
    </source>
</evidence>
<evidence type="ECO:0000313" key="4">
    <source>
        <dbReference type="Proteomes" id="UP000599688"/>
    </source>
</evidence>
<name>A0A916ZTB5_9FLAO</name>
<keyword evidence="4" id="KW-1185">Reference proteome</keyword>
<feature type="transmembrane region" description="Helical" evidence="2">
    <location>
        <begin position="6"/>
        <end position="27"/>
    </location>
</feature>
<reference evidence="3 4" key="1">
    <citation type="journal article" date="2014" name="Int. J. Syst. Evol. Microbiol.">
        <title>Complete genome sequence of Corynebacterium casei LMG S-19264T (=DSM 44701T), isolated from a smear-ripened cheese.</title>
        <authorList>
            <consortium name="US DOE Joint Genome Institute (JGI-PGF)"/>
            <person name="Walter F."/>
            <person name="Albersmeier A."/>
            <person name="Kalinowski J."/>
            <person name="Ruckert C."/>
        </authorList>
    </citation>
    <scope>NUCLEOTIDE SEQUENCE [LARGE SCALE GENOMIC DNA]</scope>
    <source>
        <strain evidence="3 4">CGMCC 1.12925</strain>
    </source>
</reference>
<dbReference type="EMBL" id="BMGL01000007">
    <property type="protein sequence ID" value="GGE13200.1"/>
    <property type="molecule type" value="Genomic_DNA"/>
</dbReference>
<dbReference type="PANTHER" id="PTHR35792:SF1">
    <property type="entry name" value="SLL0268 PROTEIN"/>
    <property type="match status" value="1"/>
</dbReference>
<gene>
    <name evidence="3" type="ORF">GCM10010831_13250</name>
</gene>
<accession>A0A916ZTB5</accession>
<dbReference type="InterPro" id="IPR024623">
    <property type="entry name" value="YtxH"/>
</dbReference>
<keyword evidence="2" id="KW-1133">Transmembrane helix</keyword>
<sequence>MSNNTGNTLIALITGAAVGAGLGLLYAPQSGEKTRKQLKKEAKNAKRSLEGKYEEAYSQLGEFAESAKSKFENQLNSTFSKAKTKSEDLINSMENELAELKKKNEDLLKELKSAKK</sequence>
<organism evidence="3 4">
    <name type="scientific">Psychroflexus salis</name>
    <dbReference type="NCBI Taxonomy" id="1526574"/>
    <lineage>
        <taxon>Bacteria</taxon>
        <taxon>Pseudomonadati</taxon>
        <taxon>Bacteroidota</taxon>
        <taxon>Flavobacteriia</taxon>
        <taxon>Flavobacteriales</taxon>
        <taxon>Flavobacteriaceae</taxon>
        <taxon>Psychroflexus</taxon>
    </lineage>
</organism>